<protein>
    <recommendedName>
        <fullName evidence="1">Putative adhesin Stv domain-containing protein</fullName>
    </recommendedName>
</protein>
<organism evidence="2 3">
    <name type="scientific">Pseudomonas aeruginosa</name>
    <dbReference type="NCBI Taxonomy" id="287"/>
    <lineage>
        <taxon>Bacteria</taxon>
        <taxon>Pseudomonadati</taxon>
        <taxon>Pseudomonadota</taxon>
        <taxon>Gammaproteobacteria</taxon>
        <taxon>Pseudomonadales</taxon>
        <taxon>Pseudomonadaceae</taxon>
        <taxon>Pseudomonas</taxon>
    </lineage>
</organism>
<dbReference type="EMBL" id="RXTL01000035">
    <property type="protein sequence ID" value="RTS41627.1"/>
    <property type="molecule type" value="Genomic_DNA"/>
</dbReference>
<dbReference type="Pfam" id="PF21527">
    <property type="entry name" value="Stv"/>
    <property type="match status" value="1"/>
</dbReference>
<sequence length="168" mass="19236">MYVIFWGHGDWGPEDGYTFIPQGSQLYFFARHKEEINTERMDSILYAVKEGIDRGVENIIKNDHFDLLEDRSLRRIKPEGARIRNYRLLPPSGGVYTPDPLEPTVAAVCQIITTAKPEGERLEALFKQYGTGPATYLWLPCRAVRGVEDNLFVDGVNYKREADYFKGS</sequence>
<reference evidence="2 3" key="1">
    <citation type="submission" date="2018-12" db="EMBL/GenBank/DDBJ databases">
        <title>Pseudomonas aeruginosa Diversity Panel.</title>
        <authorList>
            <person name="Snesrud E."/>
            <person name="Mcgann P."/>
        </authorList>
    </citation>
    <scope>NUCLEOTIDE SEQUENCE [LARGE SCALE GENOMIC DNA]</scope>
    <source>
        <strain evidence="2 3">MRSN6241</strain>
    </source>
</reference>
<dbReference type="RefSeq" id="WP_003108577.1">
    <property type="nucleotide sequence ID" value="NZ_CAADNE010000558.1"/>
</dbReference>
<accession>A0ABD7JWP3</accession>
<feature type="domain" description="Putative adhesin Stv" evidence="1">
    <location>
        <begin position="3"/>
        <end position="142"/>
    </location>
</feature>
<evidence type="ECO:0000313" key="2">
    <source>
        <dbReference type="EMBL" id="RTS41627.1"/>
    </source>
</evidence>
<comment type="caution">
    <text evidence="2">The sequence shown here is derived from an EMBL/GenBank/DDBJ whole genome shotgun (WGS) entry which is preliminary data.</text>
</comment>
<name>A0ABD7JWP3_PSEAI</name>
<gene>
    <name evidence="2" type="ORF">DY940_26280</name>
</gene>
<evidence type="ECO:0000259" key="1">
    <source>
        <dbReference type="Pfam" id="PF21527"/>
    </source>
</evidence>
<proteinExistence type="predicted"/>
<evidence type="ECO:0000313" key="3">
    <source>
        <dbReference type="Proteomes" id="UP000276985"/>
    </source>
</evidence>
<dbReference type="InterPro" id="IPR049002">
    <property type="entry name" value="Stv"/>
</dbReference>
<dbReference type="Proteomes" id="UP000276985">
    <property type="component" value="Unassembled WGS sequence"/>
</dbReference>
<dbReference type="AlphaFoldDB" id="A0ABD7JWP3"/>